<dbReference type="GO" id="GO:0005737">
    <property type="term" value="C:cytoplasm"/>
    <property type="evidence" value="ECO:0007669"/>
    <property type="project" value="UniProtKB-ARBA"/>
</dbReference>
<dbReference type="AlphaFoldDB" id="A0A813M817"/>
<feature type="domain" description="PITH" evidence="3">
    <location>
        <begin position="107"/>
        <end position="275"/>
    </location>
</feature>
<organism evidence="4 6">
    <name type="scientific">Adineta steineri</name>
    <dbReference type="NCBI Taxonomy" id="433720"/>
    <lineage>
        <taxon>Eukaryota</taxon>
        <taxon>Metazoa</taxon>
        <taxon>Spiralia</taxon>
        <taxon>Gnathifera</taxon>
        <taxon>Rotifera</taxon>
        <taxon>Eurotatoria</taxon>
        <taxon>Bdelloidea</taxon>
        <taxon>Adinetida</taxon>
        <taxon>Adinetidae</taxon>
        <taxon>Adineta</taxon>
    </lineage>
</organism>
<dbReference type="InterPro" id="IPR017937">
    <property type="entry name" value="Thioredoxin_CS"/>
</dbReference>
<dbReference type="SUPFAM" id="SSF49785">
    <property type="entry name" value="Galactose-binding domain-like"/>
    <property type="match status" value="1"/>
</dbReference>
<dbReference type="Gene3D" id="2.60.120.470">
    <property type="entry name" value="PITH domain"/>
    <property type="match status" value="1"/>
</dbReference>
<evidence type="ECO:0000313" key="4">
    <source>
        <dbReference type="EMBL" id="CAF0715566.1"/>
    </source>
</evidence>
<dbReference type="EMBL" id="CAJOBB010002802">
    <property type="protein sequence ID" value="CAF3999797.1"/>
    <property type="molecule type" value="Genomic_DNA"/>
</dbReference>
<dbReference type="InterPro" id="IPR010400">
    <property type="entry name" value="PITH_dom"/>
</dbReference>
<dbReference type="PRINTS" id="PR00421">
    <property type="entry name" value="THIOREDOXIN"/>
</dbReference>
<dbReference type="Gene3D" id="3.40.30.10">
    <property type="entry name" value="Glutaredoxin"/>
    <property type="match status" value="1"/>
</dbReference>
<dbReference type="PROSITE" id="PS51352">
    <property type="entry name" value="THIOREDOXIN_2"/>
    <property type="match status" value="1"/>
</dbReference>
<dbReference type="InterPro" id="IPR013766">
    <property type="entry name" value="Thioredoxin_domain"/>
</dbReference>
<evidence type="ECO:0000256" key="1">
    <source>
        <dbReference type="ARBA" id="ARBA00023157"/>
    </source>
</evidence>
<accession>A0A813M817</accession>
<sequence length="279" mass="31199">MPVREISNDSLNGELTSAGDKLVMVDFFATWCGPCKTIAPHIDNLSSQYPNAVFLKADVEKCTSEAAKYSIKAMPTFVFFQHAKEVARLQGASKDPIEQTIKKFYKETPTKDIGYTDLKPFVEEKSCTALNEIDKWQNAVLGNQPGMFRSDEDDPELILHIAFNQIVKIHSIAIEAPEDNGPKTVKLFINRQAIDFNDAKKSEAVQTLEFEKKHLTDGSPVEVRYVKFQNVQSLSLFFANNQSDSDQTIIKSISFYGTPIATTNMKDFKKAEGMPVANA</sequence>
<evidence type="ECO:0000259" key="3">
    <source>
        <dbReference type="PROSITE" id="PS51532"/>
    </source>
</evidence>
<dbReference type="PROSITE" id="PS00194">
    <property type="entry name" value="THIOREDOXIN_1"/>
    <property type="match status" value="1"/>
</dbReference>
<evidence type="ECO:0008006" key="7">
    <source>
        <dbReference type="Google" id="ProtNLM"/>
    </source>
</evidence>
<gene>
    <name evidence="4" type="ORF">IZO911_LOCUS944</name>
    <name evidence="5" type="ORF">KXQ929_LOCUS28403</name>
</gene>
<evidence type="ECO:0000313" key="6">
    <source>
        <dbReference type="Proteomes" id="UP000663860"/>
    </source>
</evidence>
<dbReference type="CDD" id="cd02947">
    <property type="entry name" value="TRX_family"/>
    <property type="match status" value="1"/>
</dbReference>
<dbReference type="SUPFAM" id="SSF52833">
    <property type="entry name" value="Thioredoxin-like"/>
    <property type="match status" value="1"/>
</dbReference>
<dbReference type="EMBL" id="CAJNOE010000004">
    <property type="protein sequence ID" value="CAF0715566.1"/>
    <property type="molecule type" value="Genomic_DNA"/>
</dbReference>
<keyword evidence="1" id="KW-1015">Disulfide bond</keyword>
<dbReference type="InterPro" id="IPR037047">
    <property type="entry name" value="PITH_dom_sf"/>
</dbReference>
<evidence type="ECO:0000259" key="2">
    <source>
        <dbReference type="PROSITE" id="PS51352"/>
    </source>
</evidence>
<feature type="domain" description="Thioredoxin" evidence="2">
    <location>
        <begin position="1"/>
        <end position="106"/>
    </location>
</feature>
<dbReference type="InterPro" id="IPR008979">
    <property type="entry name" value="Galactose-bd-like_sf"/>
</dbReference>
<dbReference type="Pfam" id="PF00085">
    <property type="entry name" value="Thioredoxin"/>
    <property type="match status" value="1"/>
</dbReference>
<dbReference type="PANTHER" id="PTHR46115">
    <property type="entry name" value="THIOREDOXIN-LIKE PROTEIN 1"/>
    <property type="match status" value="1"/>
</dbReference>
<name>A0A813M817_9BILA</name>
<evidence type="ECO:0000313" key="5">
    <source>
        <dbReference type="EMBL" id="CAF3999797.1"/>
    </source>
</evidence>
<protein>
    <recommendedName>
        <fullName evidence="7">Thioredoxin-like protein</fullName>
    </recommendedName>
</protein>
<comment type="caution">
    <text evidence="4">The sequence shown here is derived from an EMBL/GenBank/DDBJ whole genome shotgun (WGS) entry which is preliminary data.</text>
</comment>
<dbReference type="Pfam" id="PF06201">
    <property type="entry name" value="PITH"/>
    <property type="match status" value="1"/>
</dbReference>
<proteinExistence type="predicted"/>
<dbReference type="PROSITE" id="PS51532">
    <property type="entry name" value="PITH"/>
    <property type="match status" value="1"/>
</dbReference>
<reference evidence="4" key="1">
    <citation type="submission" date="2021-02" db="EMBL/GenBank/DDBJ databases">
        <authorList>
            <person name="Nowell W R."/>
        </authorList>
    </citation>
    <scope>NUCLEOTIDE SEQUENCE</scope>
</reference>
<dbReference type="Proteomes" id="UP000663868">
    <property type="component" value="Unassembled WGS sequence"/>
</dbReference>
<dbReference type="Proteomes" id="UP000663860">
    <property type="component" value="Unassembled WGS sequence"/>
</dbReference>
<dbReference type="InterPro" id="IPR036249">
    <property type="entry name" value="Thioredoxin-like_sf"/>
</dbReference>